<dbReference type="InterPro" id="IPR003313">
    <property type="entry name" value="AraC-bd"/>
</dbReference>
<keyword evidence="4" id="KW-0804">Transcription</keyword>
<dbReference type="PANTHER" id="PTHR46796:SF13">
    <property type="entry name" value="HTH-TYPE TRANSCRIPTIONAL ACTIVATOR RHAS"/>
    <property type="match status" value="1"/>
</dbReference>
<sequence length="296" mass="33474">MTRMHCNGHIVPFEGDREIRYDLPFEHLLDNLGYIGIVARQTWKVDPHSHPHYELCLVDEGEGWFAIGSSLYKVARGDLFLTKPGEVHQGAASGDQPFSLYYLGFRLGELRNLEVDFFRIGAARVRPDIDSGTRALFDALFREIRVDEPYGHLLSQGLLLQLLVHVYRLYRGGETDREAVAPPARVPAGYIPALLMDLHGDAGAALTIDELCARYHVSRPHLTREFRRVVGMPIGEYRRRLCVDQAKHSLRETDQTVSSIAESLGFSSIHAFSVFFKRCTGMSPLQYRQMSAEGSR</sequence>
<keyword evidence="7" id="KW-1185">Reference proteome</keyword>
<evidence type="ECO:0000256" key="4">
    <source>
        <dbReference type="ARBA" id="ARBA00023163"/>
    </source>
</evidence>
<dbReference type="Gene3D" id="1.10.10.60">
    <property type="entry name" value="Homeodomain-like"/>
    <property type="match status" value="2"/>
</dbReference>
<dbReference type="InterPro" id="IPR050204">
    <property type="entry name" value="AraC_XylS_family_regulators"/>
</dbReference>
<protein>
    <submittedName>
        <fullName evidence="6">AraC family transcriptional regulator</fullName>
    </submittedName>
</protein>
<organism evidence="6 7">
    <name type="scientific">Paenibacillus cisolokensis</name>
    <dbReference type="NCBI Taxonomy" id="1658519"/>
    <lineage>
        <taxon>Bacteria</taxon>
        <taxon>Bacillati</taxon>
        <taxon>Bacillota</taxon>
        <taxon>Bacilli</taxon>
        <taxon>Bacillales</taxon>
        <taxon>Paenibacillaceae</taxon>
        <taxon>Paenibacillus</taxon>
    </lineage>
</organism>
<reference evidence="6 7" key="1">
    <citation type="submission" date="2021-04" db="EMBL/GenBank/DDBJ databases">
        <title>Draft genome sequence of Paenibacillus cisolokensis, LC2-13A.</title>
        <authorList>
            <person name="Uke A."/>
            <person name="Chhe C."/>
            <person name="Baramee S."/>
            <person name="Kosugi A."/>
        </authorList>
    </citation>
    <scope>NUCLEOTIDE SEQUENCE [LARGE SCALE GENOMIC DNA]</scope>
    <source>
        <strain evidence="6 7">LC2-13A</strain>
    </source>
</reference>
<dbReference type="Pfam" id="PF12833">
    <property type="entry name" value="HTH_18"/>
    <property type="match status" value="1"/>
</dbReference>
<dbReference type="Pfam" id="PF02311">
    <property type="entry name" value="AraC_binding"/>
    <property type="match status" value="1"/>
</dbReference>
<dbReference type="SMART" id="SM00342">
    <property type="entry name" value="HTH_ARAC"/>
    <property type="match status" value="1"/>
</dbReference>
<evidence type="ECO:0000259" key="5">
    <source>
        <dbReference type="PROSITE" id="PS01124"/>
    </source>
</evidence>
<dbReference type="InterPro" id="IPR037923">
    <property type="entry name" value="HTH-like"/>
</dbReference>
<keyword evidence="3" id="KW-0238">DNA-binding</keyword>
<dbReference type="InterPro" id="IPR018060">
    <property type="entry name" value="HTH_AraC"/>
</dbReference>
<dbReference type="PRINTS" id="PR00032">
    <property type="entry name" value="HTHARAC"/>
</dbReference>
<evidence type="ECO:0000313" key="7">
    <source>
        <dbReference type="Proteomes" id="UP000680304"/>
    </source>
</evidence>
<dbReference type="InterPro" id="IPR020449">
    <property type="entry name" value="Tscrpt_reg_AraC-type_HTH"/>
</dbReference>
<accession>A0ABQ4N237</accession>
<keyword evidence="2" id="KW-0805">Transcription regulation</keyword>
<name>A0ABQ4N237_9BACL</name>
<dbReference type="RefSeq" id="WP_062492305.1">
    <property type="nucleotide sequence ID" value="NZ_BOVJ01000024.1"/>
</dbReference>
<evidence type="ECO:0000256" key="3">
    <source>
        <dbReference type="ARBA" id="ARBA00023125"/>
    </source>
</evidence>
<evidence type="ECO:0000313" key="6">
    <source>
        <dbReference type="EMBL" id="GIQ62240.1"/>
    </source>
</evidence>
<proteinExistence type="predicted"/>
<dbReference type="PROSITE" id="PS01124">
    <property type="entry name" value="HTH_ARAC_FAMILY_2"/>
    <property type="match status" value="1"/>
</dbReference>
<dbReference type="SUPFAM" id="SSF46689">
    <property type="entry name" value="Homeodomain-like"/>
    <property type="match status" value="2"/>
</dbReference>
<gene>
    <name evidence="6" type="ORF">PACILC2_08080</name>
</gene>
<dbReference type="Gene3D" id="2.60.120.10">
    <property type="entry name" value="Jelly Rolls"/>
    <property type="match status" value="1"/>
</dbReference>
<dbReference type="SUPFAM" id="SSF51215">
    <property type="entry name" value="Regulatory protein AraC"/>
    <property type="match status" value="1"/>
</dbReference>
<dbReference type="EMBL" id="BOVJ01000024">
    <property type="protein sequence ID" value="GIQ62240.1"/>
    <property type="molecule type" value="Genomic_DNA"/>
</dbReference>
<dbReference type="Proteomes" id="UP000680304">
    <property type="component" value="Unassembled WGS sequence"/>
</dbReference>
<keyword evidence="1" id="KW-0963">Cytoplasm</keyword>
<comment type="caution">
    <text evidence="6">The sequence shown here is derived from an EMBL/GenBank/DDBJ whole genome shotgun (WGS) entry which is preliminary data.</text>
</comment>
<dbReference type="InterPro" id="IPR014710">
    <property type="entry name" value="RmlC-like_jellyroll"/>
</dbReference>
<dbReference type="InterPro" id="IPR009057">
    <property type="entry name" value="Homeodomain-like_sf"/>
</dbReference>
<evidence type="ECO:0000256" key="2">
    <source>
        <dbReference type="ARBA" id="ARBA00023015"/>
    </source>
</evidence>
<dbReference type="PANTHER" id="PTHR46796">
    <property type="entry name" value="HTH-TYPE TRANSCRIPTIONAL ACTIVATOR RHAS-RELATED"/>
    <property type="match status" value="1"/>
</dbReference>
<feature type="domain" description="HTH araC/xylS-type" evidence="5">
    <location>
        <begin position="192"/>
        <end position="290"/>
    </location>
</feature>
<evidence type="ECO:0000256" key="1">
    <source>
        <dbReference type="ARBA" id="ARBA00022490"/>
    </source>
</evidence>